<dbReference type="GO" id="GO:0016020">
    <property type="term" value="C:membrane"/>
    <property type="evidence" value="ECO:0007669"/>
    <property type="project" value="UniProtKB-SubCell"/>
</dbReference>
<dbReference type="EMBL" id="LVWE01000040">
    <property type="protein sequence ID" value="OAD44671.1"/>
    <property type="molecule type" value="Genomic_DNA"/>
</dbReference>
<keyword evidence="4" id="KW-0378">Hydrolase</keyword>
<feature type="transmembrane region" description="Helical" evidence="7">
    <location>
        <begin position="135"/>
        <end position="158"/>
    </location>
</feature>
<dbReference type="AlphaFoldDB" id="A0A176TAI2"/>
<evidence type="ECO:0000259" key="8">
    <source>
        <dbReference type="Pfam" id="PF01694"/>
    </source>
</evidence>
<dbReference type="GO" id="GO:0006508">
    <property type="term" value="P:proteolysis"/>
    <property type="evidence" value="ECO:0007669"/>
    <property type="project" value="UniProtKB-KW"/>
</dbReference>
<evidence type="ECO:0000256" key="7">
    <source>
        <dbReference type="SAM" id="Phobius"/>
    </source>
</evidence>
<comment type="subcellular location">
    <subcellularLocation>
        <location evidence="1">Membrane</location>
        <topology evidence="1">Multi-pass membrane protein</topology>
    </subcellularLocation>
</comment>
<sequence>MMNNINQAVLILIIANVLVSMKGFKDYSFLNKYKFQVNSILSGEKIRTLTSGFLHVDWMHLGFNMYALYLFGDIVAQILGISSFLLIYFGSLLSGSLYSLKYHKDEPYYSAVGASGAVSGIVYASILLYPAMELYLFFIPIPIPGYIFGVGYLLYSIYGMKKQLGNVGHSAHLGGAIGGFAITLLLNPSLFETNKILVISLGIPIILLLLFGDKLKNL</sequence>
<dbReference type="STRING" id="1333662.LPB303_10945"/>
<evidence type="ECO:0000256" key="6">
    <source>
        <dbReference type="ARBA" id="ARBA00023136"/>
    </source>
</evidence>
<feature type="transmembrane region" description="Helical" evidence="7">
    <location>
        <begin position="170"/>
        <end position="190"/>
    </location>
</feature>
<keyword evidence="3 7" id="KW-0812">Transmembrane</keyword>
<feature type="domain" description="Peptidase S54 rhomboid" evidence="8">
    <location>
        <begin position="43"/>
        <end position="186"/>
    </location>
</feature>
<keyword evidence="5 7" id="KW-1133">Transmembrane helix</keyword>
<evidence type="ECO:0000256" key="4">
    <source>
        <dbReference type="ARBA" id="ARBA00022801"/>
    </source>
</evidence>
<proteinExistence type="inferred from homology"/>
<organism evidence="9 10">
    <name type="scientific">Polaribacter atrinae</name>
    <dbReference type="NCBI Taxonomy" id="1333662"/>
    <lineage>
        <taxon>Bacteria</taxon>
        <taxon>Pseudomonadati</taxon>
        <taxon>Bacteroidota</taxon>
        <taxon>Flavobacteriia</taxon>
        <taxon>Flavobacteriales</taxon>
        <taxon>Flavobacteriaceae</taxon>
    </lineage>
</organism>
<evidence type="ECO:0000313" key="9">
    <source>
        <dbReference type="EMBL" id="OAD44671.1"/>
    </source>
</evidence>
<dbReference type="OrthoDB" id="9813074at2"/>
<evidence type="ECO:0000256" key="1">
    <source>
        <dbReference type="ARBA" id="ARBA00004141"/>
    </source>
</evidence>
<protein>
    <submittedName>
        <fullName evidence="9">Rhomboid family intramembrane serine protease</fullName>
    </submittedName>
</protein>
<evidence type="ECO:0000256" key="3">
    <source>
        <dbReference type="ARBA" id="ARBA00022692"/>
    </source>
</evidence>
<dbReference type="InterPro" id="IPR050925">
    <property type="entry name" value="Rhomboid_protease_S54"/>
</dbReference>
<evidence type="ECO:0000256" key="2">
    <source>
        <dbReference type="ARBA" id="ARBA00009045"/>
    </source>
</evidence>
<keyword evidence="10" id="KW-1185">Reference proteome</keyword>
<dbReference type="GO" id="GO:0004252">
    <property type="term" value="F:serine-type endopeptidase activity"/>
    <property type="evidence" value="ECO:0007669"/>
    <property type="project" value="InterPro"/>
</dbReference>
<feature type="transmembrane region" description="Helical" evidence="7">
    <location>
        <begin position="108"/>
        <end position="129"/>
    </location>
</feature>
<reference evidence="9 10" key="1">
    <citation type="submission" date="2016-02" db="EMBL/GenBank/DDBJ databases">
        <title>Draft genome sequence of Polaribacter atrinae KACC17473.</title>
        <authorList>
            <person name="Shin S.-K."/>
            <person name="Yi H."/>
        </authorList>
    </citation>
    <scope>NUCLEOTIDE SEQUENCE [LARGE SCALE GENOMIC DNA]</scope>
    <source>
        <strain evidence="9 10">KACC 17473</strain>
    </source>
</reference>
<dbReference type="Gene3D" id="1.20.1540.10">
    <property type="entry name" value="Rhomboid-like"/>
    <property type="match status" value="1"/>
</dbReference>
<dbReference type="InterPro" id="IPR035952">
    <property type="entry name" value="Rhomboid-like_sf"/>
</dbReference>
<accession>A0A176TAI2</accession>
<dbReference type="RefSeq" id="WP_068450099.1">
    <property type="nucleotide sequence ID" value="NZ_CANKUV010000011.1"/>
</dbReference>
<keyword evidence="9" id="KW-0645">Protease</keyword>
<evidence type="ECO:0000313" key="10">
    <source>
        <dbReference type="Proteomes" id="UP000076923"/>
    </source>
</evidence>
<dbReference type="SUPFAM" id="SSF144091">
    <property type="entry name" value="Rhomboid-like"/>
    <property type="match status" value="1"/>
</dbReference>
<evidence type="ECO:0000256" key="5">
    <source>
        <dbReference type="ARBA" id="ARBA00022989"/>
    </source>
</evidence>
<dbReference type="PANTHER" id="PTHR43731:SF14">
    <property type="entry name" value="PRESENILIN-ASSOCIATED RHOMBOID-LIKE PROTEIN, MITOCHONDRIAL"/>
    <property type="match status" value="1"/>
</dbReference>
<dbReference type="Proteomes" id="UP000076923">
    <property type="component" value="Unassembled WGS sequence"/>
</dbReference>
<name>A0A176TAI2_9FLAO</name>
<feature type="transmembrane region" description="Helical" evidence="7">
    <location>
        <begin position="66"/>
        <end position="88"/>
    </location>
</feature>
<gene>
    <name evidence="9" type="ORF">LPB303_10945</name>
</gene>
<dbReference type="PANTHER" id="PTHR43731">
    <property type="entry name" value="RHOMBOID PROTEASE"/>
    <property type="match status" value="1"/>
</dbReference>
<dbReference type="InterPro" id="IPR022764">
    <property type="entry name" value="Peptidase_S54_rhomboid_dom"/>
</dbReference>
<comment type="caution">
    <text evidence="9">The sequence shown here is derived from an EMBL/GenBank/DDBJ whole genome shotgun (WGS) entry which is preliminary data.</text>
</comment>
<dbReference type="Pfam" id="PF01694">
    <property type="entry name" value="Rhomboid"/>
    <property type="match status" value="1"/>
</dbReference>
<feature type="transmembrane region" description="Helical" evidence="7">
    <location>
        <begin position="196"/>
        <end position="212"/>
    </location>
</feature>
<keyword evidence="6 7" id="KW-0472">Membrane</keyword>
<comment type="similarity">
    <text evidence="2">Belongs to the peptidase S54 family.</text>
</comment>